<evidence type="ECO:0000313" key="1">
    <source>
        <dbReference type="EMBL" id="KAH7312347.1"/>
    </source>
</evidence>
<dbReference type="EMBL" id="JAGPNK010000010">
    <property type="protein sequence ID" value="KAH7312347.1"/>
    <property type="molecule type" value="Genomic_DNA"/>
</dbReference>
<sequence length="122" mass="13628">MMTVLANEARHAFMLPSTQGVPHQILMEQLHQLPTTSASTPYASLDDVTAGHLTTGQLPSGRRCAPMPCHIRQRPNKQRQDEMSGLRMKCTAKEEVANASRRCRRRSISHDAAFLLATYNKV</sequence>
<keyword evidence="2" id="KW-1185">Reference proteome</keyword>
<accession>A0A8K0WPM3</accession>
<dbReference type="AlphaFoldDB" id="A0A8K0WPM3"/>
<evidence type="ECO:0000313" key="2">
    <source>
        <dbReference type="Proteomes" id="UP000813444"/>
    </source>
</evidence>
<organism evidence="1 2">
    <name type="scientific">Stachybotrys elegans</name>
    <dbReference type="NCBI Taxonomy" id="80388"/>
    <lineage>
        <taxon>Eukaryota</taxon>
        <taxon>Fungi</taxon>
        <taxon>Dikarya</taxon>
        <taxon>Ascomycota</taxon>
        <taxon>Pezizomycotina</taxon>
        <taxon>Sordariomycetes</taxon>
        <taxon>Hypocreomycetidae</taxon>
        <taxon>Hypocreales</taxon>
        <taxon>Stachybotryaceae</taxon>
        <taxon>Stachybotrys</taxon>
    </lineage>
</organism>
<comment type="caution">
    <text evidence="1">The sequence shown here is derived from an EMBL/GenBank/DDBJ whole genome shotgun (WGS) entry which is preliminary data.</text>
</comment>
<gene>
    <name evidence="1" type="ORF">B0I35DRAFT_53484</name>
</gene>
<reference evidence="1" key="1">
    <citation type="journal article" date="2021" name="Nat. Commun.">
        <title>Genetic determinants of endophytism in the Arabidopsis root mycobiome.</title>
        <authorList>
            <person name="Mesny F."/>
            <person name="Miyauchi S."/>
            <person name="Thiergart T."/>
            <person name="Pickel B."/>
            <person name="Atanasova L."/>
            <person name="Karlsson M."/>
            <person name="Huettel B."/>
            <person name="Barry K.W."/>
            <person name="Haridas S."/>
            <person name="Chen C."/>
            <person name="Bauer D."/>
            <person name="Andreopoulos W."/>
            <person name="Pangilinan J."/>
            <person name="LaButti K."/>
            <person name="Riley R."/>
            <person name="Lipzen A."/>
            <person name="Clum A."/>
            <person name="Drula E."/>
            <person name="Henrissat B."/>
            <person name="Kohler A."/>
            <person name="Grigoriev I.V."/>
            <person name="Martin F.M."/>
            <person name="Hacquard S."/>
        </authorList>
    </citation>
    <scope>NUCLEOTIDE SEQUENCE</scope>
    <source>
        <strain evidence="1">MPI-CAGE-CH-0235</strain>
    </source>
</reference>
<name>A0A8K0WPM3_9HYPO</name>
<proteinExistence type="predicted"/>
<dbReference type="Proteomes" id="UP000813444">
    <property type="component" value="Unassembled WGS sequence"/>
</dbReference>
<protein>
    <submittedName>
        <fullName evidence="1">Uncharacterized protein</fullName>
    </submittedName>
</protein>